<evidence type="ECO:0000313" key="3">
    <source>
        <dbReference type="EMBL" id="RAK57702.1"/>
    </source>
</evidence>
<evidence type="ECO:0000256" key="2">
    <source>
        <dbReference type="SAM" id="Phobius"/>
    </source>
</evidence>
<feature type="region of interest" description="Disordered" evidence="1">
    <location>
        <begin position="48"/>
        <end position="70"/>
    </location>
</feature>
<proteinExistence type="predicted"/>
<dbReference type="EMBL" id="QFYR01000001">
    <property type="protein sequence ID" value="RAK57702.1"/>
    <property type="molecule type" value="Genomic_DNA"/>
</dbReference>
<evidence type="ECO:0000256" key="1">
    <source>
        <dbReference type="SAM" id="MobiDB-lite"/>
    </source>
</evidence>
<dbReference type="AlphaFoldDB" id="A0A328ARN3"/>
<name>A0A328ARN3_9CAUL</name>
<keyword evidence="4" id="KW-1185">Reference proteome</keyword>
<gene>
    <name evidence="3" type="ORF">DJ018_07200</name>
</gene>
<evidence type="ECO:0000313" key="4">
    <source>
        <dbReference type="Proteomes" id="UP000249725"/>
    </source>
</evidence>
<protein>
    <submittedName>
        <fullName evidence="3">Uncharacterized protein</fullName>
    </submittedName>
</protein>
<reference evidence="4" key="1">
    <citation type="submission" date="2018-05" db="EMBL/GenBank/DDBJ databases">
        <authorList>
            <person name="Li X."/>
        </authorList>
    </citation>
    <scope>NUCLEOTIDE SEQUENCE [LARGE SCALE GENOMIC DNA]</scope>
    <source>
        <strain evidence="4">YIM 73061</strain>
    </source>
</reference>
<keyword evidence="2" id="KW-0472">Membrane</keyword>
<feature type="transmembrane region" description="Helical" evidence="2">
    <location>
        <begin position="28"/>
        <end position="47"/>
    </location>
</feature>
<keyword evidence="2" id="KW-1133">Transmembrane helix</keyword>
<dbReference type="Proteomes" id="UP000249725">
    <property type="component" value="Unassembled WGS sequence"/>
</dbReference>
<dbReference type="RefSeq" id="WP_111514153.1">
    <property type="nucleotide sequence ID" value="NZ_QFYR01000001.1"/>
</dbReference>
<comment type="caution">
    <text evidence="3">The sequence shown here is derived from an EMBL/GenBank/DDBJ whole genome shotgun (WGS) entry which is preliminary data.</text>
</comment>
<sequence length="70" mass="7351">MRSSFVSRSGFVLSKTPNYRQQAARRRLAVVGAVVGLALVSGLIGSLTSHSSGDAPRGAHTGPFSYFPSE</sequence>
<accession>A0A328ARN3</accession>
<keyword evidence="2" id="KW-0812">Transmembrane</keyword>
<organism evidence="3 4">
    <name type="scientific">Phenylobacterium deserti</name>
    <dbReference type="NCBI Taxonomy" id="1914756"/>
    <lineage>
        <taxon>Bacteria</taxon>
        <taxon>Pseudomonadati</taxon>
        <taxon>Pseudomonadota</taxon>
        <taxon>Alphaproteobacteria</taxon>
        <taxon>Caulobacterales</taxon>
        <taxon>Caulobacteraceae</taxon>
        <taxon>Phenylobacterium</taxon>
    </lineage>
</organism>